<evidence type="ECO:0000256" key="7">
    <source>
        <dbReference type="SAM" id="Phobius"/>
    </source>
</evidence>
<dbReference type="InterPro" id="IPR036259">
    <property type="entry name" value="MFS_trans_sf"/>
</dbReference>
<dbReference type="PROSITE" id="PS00216">
    <property type="entry name" value="SUGAR_TRANSPORT_1"/>
    <property type="match status" value="1"/>
</dbReference>
<feature type="transmembrane region" description="Helical" evidence="7">
    <location>
        <begin position="216"/>
        <end position="237"/>
    </location>
</feature>
<keyword evidence="5 7" id="KW-1133">Transmembrane helix</keyword>
<feature type="transmembrane region" description="Helical" evidence="7">
    <location>
        <begin position="304"/>
        <end position="326"/>
    </location>
</feature>
<dbReference type="PANTHER" id="PTHR23517">
    <property type="entry name" value="RESISTANCE PROTEIN MDTM, PUTATIVE-RELATED-RELATED"/>
    <property type="match status" value="1"/>
</dbReference>
<evidence type="ECO:0000256" key="4">
    <source>
        <dbReference type="ARBA" id="ARBA00022692"/>
    </source>
</evidence>
<proteinExistence type="predicted"/>
<dbReference type="PROSITE" id="PS50850">
    <property type="entry name" value="MFS"/>
    <property type="match status" value="1"/>
</dbReference>
<dbReference type="Pfam" id="PF07690">
    <property type="entry name" value="MFS_1"/>
    <property type="match status" value="1"/>
</dbReference>
<evidence type="ECO:0000256" key="1">
    <source>
        <dbReference type="ARBA" id="ARBA00004651"/>
    </source>
</evidence>
<dbReference type="InterPro" id="IPR020846">
    <property type="entry name" value="MFS_dom"/>
</dbReference>
<name>A0ABY7APU0_9ALTE</name>
<dbReference type="CDD" id="cd17472">
    <property type="entry name" value="MFS_YajR_like"/>
    <property type="match status" value="1"/>
</dbReference>
<sequence length="458" mass="49065">MSNGLTQHEKKIAAILASVFSLRMLGLFMIMPVVAIYGQKLEGFSPVWIGIIIGAYGLTQAVLQIPMGLLSDKIGRRPVILMGLVLFAVGSLVAAFADHVFWVAVGRFLQGTGAIASAILALAADLTREDQRSKVMAIIGMCIGLSFAAAMVLGPLLAERLGLGGIFAFTAGLAVVGIIVVAAFVPNSVSKTSNRDAIPIPAQIKQLVRHPQLQKLNIGVFFLHMQLTTLFVVVPGLLVKAGFHSQSHWMLYFPALLLSFILLAPMMMWSMKKNKEVGMFQISIVLLAVAMLLIYSFSQSGTGLLIALIVFFVAFNYLEANLPAWVSRLAPAGQKGSAMGAFSTCQFAGAFSGGLLGGILMQNFGQVGVLLGAASLALPWWLVSRTLVLPQKTKPKILAVVVNNHADAQQMAQQLADITGVQEAVVIVEEQLAYLKILPAELDAKALAIWHNQHAKQI</sequence>
<accession>A0ABY7APU0</accession>
<feature type="transmembrane region" description="Helical" evidence="7">
    <location>
        <begin position="135"/>
        <end position="157"/>
    </location>
</feature>
<evidence type="ECO:0000256" key="5">
    <source>
        <dbReference type="ARBA" id="ARBA00022989"/>
    </source>
</evidence>
<feature type="domain" description="Major facilitator superfamily (MFS) profile" evidence="8">
    <location>
        <begin position="12"/>
        <end position="392"/>
    </location>
</feature>
<evidence type="ECO:0000256" key="2">
    <source>
        <dbReference type="ARBA" id="ARBA00022448"/>
    </source>
</evidence>
<feature type="transmembrane region" description="Helical" evidence="7">
    <location>
        <begin position="47"/>
        <end position="67"/>
    </location>
</feature>
<evidence type="ECO:0000256" key="6">
    <source>
        <dbReference type="ARBA" id="ARBA00023136"/>
    </source>
</evidence>
<organism evidence="9 10">
    <name type="scientific">Catenovulum adriaticum</name>
    <dbReference type="NCBI Taxonomy" id="2984846"/>
    <lineage>
        <taxon>Bacteria</taxon>
        <taxon>Pseudomonadati</taxon>
        <taxon>Pseudomonadota</taxon>
        <taxon>Gammaproteobacteria</taxon>
        <taxon>Alteromonadales</taxon>
        <taxon>Alteromonadaceae</taxon>
        <taxon>Catenovulum</taxon>
    </lineage>
</organism>
<dbReference type="EMBL" id="CP109965">
    <property type="protein sequence ID" value="WAJ70271.1"/>
    <property type="molecule type" value="Genomic_DNA"/>
</dbReference>
<dbReference type="RefSeq" id="WP_268074573.1">
    <property type="nucleotide sequence ID" value="NZ_CP109965.1"/>
</dbReference>
<keyword evidence="4 7" id="KW-0812">Transmembrane</keyword>
<feature type="transmembrane region" description="Helical" evidence="7">
    <location>
        <begin position="163"/>
        <end position="185"/>
    </location>
</feature>
<evidence type="ECO:0000256" key="3">
    <source>
        <dbReference type="ARBA" id="ARBA00022475"/>
    </source>
</evidence>
<keyword evidence="2" id="KW-0813">Transport</keyword>
<dbReference type="PANTHER" id="PTHR23517:SF2">
    <property type="entry name" value="MULTIDRUG RESISTANCE PROTEIN MDTH"/>
    <property type="match status" value="1"/>
</dbReference>
<feature type="transmembrane region" description="Helical" evidence="7">
    <location>
        <begin position="367"/>
        <end position="388"/>
    </location>
</feature>
<keyword evidence="3" id="KW-1003">Cell membrane</keyword>
<dbReference type="InterPro" id="IPR011701">
    <property type="entry name" value="MFS"/>
</dbReference>
<keyword evidence="10" id="KW-1185">Reference proteome</keyword>
<feature type="transmembrane region" description="Helical" evidence="7">
    <location>
        <begin position="338"/>
        <end position="361"/>
    </location>
</feature>
<feature type="transmembrane region" description="Helical" evidence="7">
    <location>
        <begin position="277"/>
        <end position="298"/>
    </location>
</feature>
<dbReference type="InterPro" id="IPR050171">
    <property type="entry name" value="MFS_Transporters"/>
</dbReference>
<feature type="transmembrane region" description="Helical" evidence="7">
    <location>
        <begin position="79"/>
        <end position="97"/>
    </location>
</feature>
<evidence type="ECO:0000313" key="9">
    <source>
        <dbReference type="EMBL" id="WAJ70271.1"/>
    </source>
</evidence>
<protein>
    <submittedName>
        <fullName evidence="9">MFS transporter</fullName>
    </submittedName>
</protein>
<dbReference type="SUPFAM" id="SSF103473">
    <property type="entry name" value="MFS general substrate transporter"/>
    <property type="match status" value="1"/>
</dbReference>
<dbReference type="InterPro" id="IPR005829">
    <property type="entry name" value="Sugar_transporter_CS"/>
</dbReference>
<keyword evidence="6 7" id="KW-0472">Membrane</keyword>
<feature type="transmembrane region" description="Helical" evidence="7">
    <location>
        <begin position="12"/>
        <end position="35"/>
    </location>
</feature>
<gene>
    <name evidence="9" type="ORF">OLW01_00160</name>
</gene>
<reference evidence="9" key="1">
    <citation type="submission" date="2022-10" db="EMBL/GenBank/DDBJ databases">
        <title>Catenovulum adriacola sp. nov. isolated in the Harbour of Susak.</title>
        <authorList>
            <person name="Schoch T."/>
            <person name="Reich S.J."/>
            <person name="Stoeferle S."/>
            <person name="Flaiz M."/>
            <person name="Kazda M."/>
            <person name="Riedel C.U."/>
            <person name="Duerre P."/>
        </authorList>
    </citation>
    <scope>NUCLEOTIDE SEQUENCE</scope>
    <source>
        <strain evidence="9">TS8</strain>
    </source>
</reference>
<dbReference type="Proteomes" id="UP001163726">
    <property type="component" value="Chromosome"/>
</dbReference>
<evidence type="ECO:0000313" key="10">
    <source>
        <dbReference type="Proteomes" id="UP001163726"/>
    </source>
</evidence>
<dbReference type="Gene3D" id="1.20.1250.20">
    <property type="entry name" value="MFS general substrate transporter like domains"/>
    <property type="match status" value="1"/>
</dbReference>
<dbReference type="Gene3D" id="3.30.70.100">
    <property type="match status" value="1"/>
</dbReference>
<evidence type="ECO:0000259" key="8">
    <source>
        <dbReference type="PROSITE" id="PS50850"/>
    </source>
</evidence>
<feature type="transmembrane region" description="Helical" evidence="7">
    <location>
        <begin position="249"/>
        <end position="270"/>
    </location>
</feature>
<comment type="subcellular location">
    <subcellularLocation>
        <location evidence="1">Cell membrane</location>
        <topology evidence="1">Multi-pass membrane protein</topology>
    </subcellularLocation>
</comment>
<feature type="transmembrane region" description="Helical" evidence="7">
    <location>
        <begin position="103"/>
        <end position="123"/>
    </location>
</feature>